<dbReference type="GO" id="GO:0004766">
    <property type="term" value="F:spermidine synthase activity"/>
    <property type="evidence" value="ECO:0007669"/>
    <property type="project" value="UniProtKB-UniRule"/>
</dbReference>
<organism evidence="11 12">
    <name type="scientific">Lihuaxuella thermophila</name>
    <dbReference type="NCBI Taxonomy" id="1173111"/>
    <lineage>
        <taxon>Bacteria</taxon>
        <taxon>Bacillati</taxon>
        <taxon>Bacillota</taxon>
        <taxon>Bacilli</taxon>
        <taxon>Bacillales</taxon>
        <taxon>Thermoactinomycetaceae</taxon>
        <taxon>Lihuaxuella</taxon>
    </lineage>
</organism>
<evidence type="ECO:0000256" key="5">
    <source>
        <dbReference type="ARBA" id="ARBA00023115"/>
    </source>
</evidence>
<dbReference type="InterPro" id="IPR035246">
    <property type="entry name" value="Spermidine_synt_N"/>
</dbReference>
<dbReference type="AlphaFoldDB" id="A0A1H8BGL6"/>
<keyword evidence="2" id="KW-0963">Cytoplasm</keyword>
<dbReference type="STRING" id="1173111.SAMN05444955_102174"/>
<keyword evidence="3 6" id="KW-0808">Transferase</keyword>
<feature type="binding site" evidence="6">
    <location>
        <position position="164"/>
    </location>
    <ligand>
        <name>S-methyl-5'-thioadenosine</name>
        <dbReference type="ChEBI" id="CHEBI:17509"/>
    </ligand>
</feature>
<evidence type="ECO:0000256" key="4">
    <source>
        <dbReference type="ARBA" id="ARBA00023066"/>
    </source>
</evidence>
<reference evidence="11 12" key="1">
    <citation type="submission" date="2016-10" db="EMBL/GenBank/DDBJ databases">
        <authorList>
            <person name="de Groot N.N."/>
        </authorList>
    </citation>
    <scope>NUCLEOTIDE SEQUENCE [LARGE SCALE GENOMIC DNA]</scope>
    <source>
        <strain evidence="11 12">DSM 46701</strain>
    </source>
</reference>
<dbReference type="InterPro" id="IPR029063">
    <property type="entry name" value="SAM-dependent_MTases_sf"/>
</dbReference>
<dbReference type="Pfam" id="PF01564">
    <property type="entry name" value="Spermine_synth"/>
    <property type="match status" value="1"/>
</dbReference>
<dbReference type="InterPro" id="IPR001045">
    <property type="entry name" value="Spermi_synthase"/>
</dbReference>
<keyword evidence="4 6" id="KW-0745">Spermidine biosynthesis</keyword>
<dbReference type="InterPro" id="IPR037163">
    <property type="entry name" value="Spermidine_synt_N_sf"/>
</dbReference>
<feature type="binding site" evidence="6">
    <location>
        <position position="108"/>
    </location>
    <ligand>
        <name>S-methyl-5'-thioadenosine</name>
        <dbReference type="ChEBI" id="CHEBI:17509"/>
    </ligand>
</feature>
<dbReference type="PROSITE" id="PS01330">
    <property type="entry name" value="PABS_1"/>
    <property type="match status" value="1"/>
</dbReference>
<dbReference type="EC" id="2.5.1.16" evidence="6"/>
<comment type="pathway">
    <text evidence="6">Amine and polyamine biosynthesis; spermidine biosynthesis; spermidine from putrescine: step 1/1.</text>
</comment>
<gene>
    <name evidence="6" type="primary">speE</name>
    <name evidence="11" type="ORF">SAMN05444955_102174</name>
</gene>
<dbReference type="PANTHER" id="PTHR11558:SF11">
    <property type="entry name" value="SPERMIDINE SYNTHASE"/>
    <property type="match status" value="1"/>
</dbReference>
<feature type="binding site" evidence="6">
    <location>
        <begin position="157"/>
        <end position="160"/>
    </location>
    <ligand>
        <name>spermidine</name>
        <dbReference type="ChEBI" id="CHEBI:57834"/>
    </ligand>
</feature>
<feature type="binding site" evidence="6">
    <location>
        <position position="33"/>
    </location>
    <ligand>
        <name>S-methyl-5'-thioadenosine</name>
        <dbReference type="ChEBI" id="CHEBI:17509"/>
    </ligand>
</feature>
<evidence type="ECO:0000256" key="7">
    <source>
        <dbReference type="PROSITE-ProRule" id="PRU00354"/>
    </source>
</evidence>
<name>A0A1H8BGL6_9BACL</name>
<dbReference type="FunFam" id="3.40.50.150:FF:000056">
    <property type="entry name" value="Polyamine aminopropyltransferase"/>
    <property type="match status" value="1"/>
</dbReference>
<dbReference type="HAMAP" id="MF_00198">
    <property type="entry name" value="Spermidine_synth"/>
    <property type="match status" value="1"/>
</dbReference>
<feature type="domain" description="PABS" evidence="10">
    <location>
        <begin position="4"/>
        <end position="237"/>
    </location>
</feature>
<evidence type="ECO:0000256" key="8">
    <source>
        <dbReference type="RuleBase" id="RU003836"/>
    </source>
</evidence>
<accession>A0A1H8BGL6</accession>
<dbReference type="InterPro" id="IPR030374">
    <property type="entry name" value="PABS"/>
</dbReference>
<comment type="catalytic activity">
    <reaction evidence="6 9">
        <text>S-adenosyl 3-(methylsulfanyl)propylamine + putrescine = S-methyl-5'-thioadenosine + spermidine + H(+)</text>
        <dbReference type="Rhea" id="RHEA:12721"/>
        <dbReference type="ChEBI" id="CHEBI:15378"/>
        <dbReference type="ChEBI" id="CHEBI:17509"/>
        <dbReference type="ChEBI" id="CHEBI:57443"/>
        <dbReference type="ChEBI" id="CHEBI:57834"/>
        <dbReference type="ChEBI" id="CHEBI:326268"/>
        <dbReference type="EC" id="2.5.1.16"/>
    </reaction>
</comment>
<proteinExistence type="inferred from homology"/>
<dbReference type="GO" id="GO:0008295">
    <property type="term" value="P:spermidine biosynthetic process"/>
    <property type="evidence" value="ECO:0007669"/>
    <property type="project" value="UniProtKB-UniRule"/>
</dbReference>
<evidence type="ECO:0000313" key="12">
    <source>
        <dbReference type="Proteomes" id="UP000199695"/>
    </source>
</evidence>
<dbReference type="PANTHER" id="PTHR11558">
    <property type="entry name" value="SPERMIDINE/SPERMINE SYNTHASE"/>
    <property type="match status" value="1"/>
</dbReference>
<evidence type="ECO:0000256" key="2">
    <source>
        <dbReference type="ARBA" id="ARBA00022490"/>
    </source>
</evidence>
<evidence type="ECO:0000256" key="1">
    <source>
        <dbReference type="ARBA" id="ARBA00007867"/>
    </source>
</evidence>
<dbReference type="GO" id="GO:0005829">
    <property type="term" value="C:cytosol"/>
    <property type="evidence" value="ECO:0007669"/>
    <property type="project" value="TreeGrafter"/>
</dbReference>
<feature type="binding site" evidence="6">
    <location>
        <begin position="139"/>
        <end position="140"/>
    </location>
    <ligand>
        <name>S-methyl-5'-thioadenosine</name>
        <dbReference type="ChEBI" id="CHEBI:17509"/>
    </ligand>
</feature>
<dbReference type="UniPathway" id="UPA00248">
    <property type="reaction ID" value="UER00314"/>
</dbReference>
<dbReference type="EMBL" id="FOCQ01000002">
    <property type="protein sequence ID" value="SEM81942.1"/>
    <property type="molecule type" value="Genomic_DNA"/>
</dbReference>
<keyword evidence="12" id="KW-1185">Reference proteome</keyword>
<dbReference type="Pfam" id="PF17284">
    <property type="entry name" value="Spermine_synt_N"/>
    <property type="match status" value="1"/>
</dbReference>
<evidence type="ECO:0000256" key="6">
    <source>
        <dbReference type="HAMAP-Rule" id="MF_00198"/>
    </source>
</evidence>
<dbReference type="Gene3D" id="3.40.50.150">
    <property type="entry name" value="Vaccinia Virus protein VP39"/>
    <property type="match status" value="1"/>
</dbReference>
<sequence>MEMELWYTEKQTKNHGITTKIKRTLYHDQSEFQTLDVIETAEFGNMLVLDGMVMTTDRDEFVYHEMITHVAMNTHPNPKDVLVVGGGDGGAIREILRYPSVENAVLAEIDGKVIEASKKYFPKIAGKLSDPRVNIQVTDGIRHIQENKGKYDVILVDSTEPVGPAVGLFQKPFYEGIYEALKEDGIMVAQTESPWFNRDLIRQVFRDISNTFPITRLYTASIPTYPSGLWSFTIGSKKYDPLEVDESKLKSFDTRYYRPEMHKALFQLPVFVQELLVDKGE</sequence>
<dbReference type="NCBIfam" id="TIGR00417">
    <property type="entry name" value="speE"/>
    <property type="match status" value="1"/>
</dbReference>
<dbReference type="Proteomes" id="UP000199695">
    <property type="component" value="Unassembled WGS sequence"/>
</dbReference>
<evidence type="ECO:0000259" key="10">
    <source>
        <dbReference type="PROSITE" id="PS51006"/>
    </source>
</evidence>
<keyword evidence="5 6" id="KW-0620">Polyamine biosynthesis</keyword>
<dbReference type="NCBIfam" id="NF002010">
    <property type="entry name" value="PRK00811.1"/>
    <property type="match status" value="1"/>
</dbReference>
<evidence type="ECO:0000256" key="3">
    <source>
        <dbReference type="ARBA" id="ARBA00022679"/>
    </source>
</evidence>
<dbReference type="SUPFAM" id="SSF53335">
    <property type="entry name" value="S-adenosyl-L-methionine-dependent methyltransferases"/>
    <property type="match status" value="1"/>
</dbReference>
<feature type="binding site" evidence="6">
    <location>
        <position position="64"/>
    </location>
    <ligand>
        <name>spermidine</name>
        <dbReference type="ChEBI" id="CHEBI:57834"/>
    </ligand>
</feature>
<protein>
    <recommendedName>
        <fullName evidence="6">Polyamine aminopropyltransferase</fullName>
    </recommendedName>
    <alternativeName>
        <fullName evidence="6">Putrescine aminopropyltransferase</fullName>
        <shortName evidence="6">PAPT</shortName>
    </alternativeName>
    <alternativeName>
        <fullName evidence="6">Spermidine synthase</fullName>
        <shortName evidence="6">SPDS</shortName>
        <shortName evidence="6">SPDSY</shortName>
        <ecNumber evidence="6">2.5.1.16</ecNumber>
    </alternativeName>
</protein>
<comment type="similarity">
    <text evidence="1 6 8">Belongs to the spermidine/spermine synthase family.</text>
</comment>
<evidence type="ECO:0000256" key="9">
    <source>
        <dbReference type="RuleBase" id="RU003837"/>
    </source>
</evidence>
<comment type="function">
    <text evidence="6">Catalyzes the irreversible transfer of a propylamine group from the amino donor S-adenosylmethioninamine (decarboxy-AdoMet) to putrescine (1,4-diaminobutane) to yield spermidine.</text>
</comment>
<dbReference type="PROSITE" id="PS51006">
    <property type="entry name" value="PABS_2"/>
    <property type="match status" value="1"/>
</dbReference>
<feature type="active site" description="Proton acceptor" evidence="6 7">
    <location>
        <position position="157"/>
    </location>
</feature>
<evidence type="ECO:0000313" key="11">
    <source>
        <dbReference type="EMBL" id="SEM81942.1"/>
    </source>
</evidence>
<dbReference type="InterPro" id="IPR030373">
    <property type="entry name" value="PABS_CS"/>
</dbReference>
<dbReference type="Gene3D" id="2.30.140.10">
    <property type="entry name" value="Spermidine synthase, tetramerisation domain"/>
    <property type="match status" value="1"/>
</dbReference>
<feature type="binding site" evidence="6">
    <location>
        <position position="88"/>
    </location>
    <ligand>
        <name>spermidine</name>
        <dbReference type="ChEBI" id="CHEBI:57834"/>
    </ligand>
</feature>
<comment type="subunit">
    <text evidence="6">Homodimer or homotetramer.</text>
</comment>